<dbReference type="NCBIfam" id="TIGR00706">
    <property type="entry name" value="SppA_dom"/>
    <property type="match status" value="1"/>
</dbReference>
<name>A0A381TYV9_9ZZZZ</name>
<dbReference type="InterPro" id="IPR047272">
    <property type="entry name" value="S49_SppA_C"/>
</dbReference>
<dbReference type="GO" id="GO:0006465">
    <property type="term" value="P:signal peptide processing"/>
    <property type="evidence" value="ECO:0007669"/>
    <property type="project" value="InterPro"/>
</dbReference>
<feature type="transmembrane region" description="Helical" evidence="7">
    <location>
        <begin position="9"/>
        <end position="32"/>
    </location>
</feature>
<proteinExistence type="inferred from homology"/>
<organism evidence="9">
    <name type="scientific">marine metagenome</name>
    <dbReference type="NCBI Taxonomy" id="408172"/>
    <lineage>
        <taxon>unclassified sequences</taxon>
        <taxon>metagenomes</taxon>
        <taxon>ecological metagenomes</taxon>
    </lineage>
</organism>
<dbReference type="InterPro" id="IPR029045">
    <property type="entry name" value="ClpP/crotonase-like_dom_sf"/>
</dbReference>
<protein>
    <recommendedName>
        <fullName evidence="8">Peptidase S49 domain-containing protein</fullName>
    </recommendedName>
</protein>
<feature type="domain" description="Peptidase S49" evidence="8">
    <location>
        <begin position="360"/>
        <end position="508"/>
    </location>
</feature>
<keyword evidence="7" id="KW-1133">Transmembrane helix</keyword>
<dbReference type="SUPFAM" id="SSF52096">
    <property type="entry name" value="ClpP/crotonase"/>
    <property type="match status" value="2"/>
</dbReference>
<keyword evidence="4" id="KW-0378">Hydrolase</keyword>
<feature type="domain" description="Peptidase S49" evidence="8">
    <location>
        <begin position="114"/>
        <end position="259"/>
    </location>
</feature>
<evidence type="ECO:0000256" key="4">
    <source>
        <dbReference type="ARBA" id="ARBA00022801"/>
    </source>
</evidence>
<dbReference type="CDD" id="cd07018">
    <property type="entry name" value="S49_SppA_67K_type"/>
    <property type="match status" value="1"/>
</dbReference>
<accession>A0A381TYV9</accession>
<gene>
    <name evidence="9" type="ORF">METZ01_LOCUS73492</name>
</gene>
<dbReference type="PANTHER" id="PTHR33209">
    <property type="entry name" value="PROTEASE 4"/>
    <property type="match status" value="1"/>
</dbReference>
<dbReference type="PIRSF" id="PIRSF001217">
    <property type="entry name" value="Protease_4_SppA"/>
    <property type="match status" value="1"/>
</dbReference>
<dbReference type="AlphaFoldDB" id="A0A381TYV9"/>
<keyword evidence="7" id="KW-0812">Transmembrane</keyword>
<sequence length="578" mass="62231">MFVRRGIRFLLTLFITAVIVSSLTMVVVYFLLSRGPSVPRNATLVLRVPSALTEVNAGGLLGQVFGAPPTLRSVVDNLHKAAVDDRVSRVILVPSGGQALWGKIQEVRDAVMAFKRSGKSVVAYLEYGGGQQYYLATAADEIYLMPTSPLDLMGVASYELFLRGTFDLIGVYPDFLHAGDYKTAGNLFTEKTFTQPHREMSESLNADLFDQLVLDIATSRGRPVSEIRALIAEGPFLPEDALAAGLVDELAYEDEVLALDAEGQPQKISGQDYTKVSLQSVGLNTGPKIAVINVAGVINTGRSGYSSTEGSVVGSDTVIEHLREARNDSTVRAIVLRIDSPGGSAIASDVIWREVVLTRTDTPVIASMSDVAASGGYYIAMPAQAIVAQPATLTGSIGVVAGKFVVGEAFSKLGANIESVSQGRFAEINSPVRAFSPAERAKVQIQLDAVYETFVRKAAEGRAMTREEIHAVAQGRVWTGRQGQQMGLIDELGSLDHAITVAKQHADIEPETDVELVFYPPVRGLLEILRQPLVSVRKSFPAPLFSSAEMHALSAFSAALRLFKQGEALMLMPYLFLP</sequence>
<dbReference type="InterPro" id="IPR004634">
    <property type="entry name" value="Pept_S49_pIV"/>
</dbReference>
<reference evidence="9" key="1">
    <citation type="submission" date="2018-05" db="EMBL/GenBank/DDBJ databases">
        <authorList>
            <person name="Lanie J.A."/>
            <person name="Ng W.-L."/>
            <person name="Kazmierczak K.M."/>
            <person name="Andrzejewski T.M."/>
            <person name="Davidsen T.M."/>
            <person name="Wayne K.J."/>
            <person name="Tettelin H."/>
            <person name="Glass J.I."/>
            <person name="Rusch D."/>
            <person name="Podicherti R."/>
            <person name="Tsui H.-C.T."/>
            <person name="Winkler M.E."/>
        </authorList>
    </citation>
    <scope>NUCLEOTIDE SEQUENCE</scope>
</reference>
<evidence type="ECO:0000256" key="6">
    <source>
        <dbReference type="ARBA" id="ARBA00023136"/>
    </source>
</evidence>
<evidence type="ECO:0000256" key="2">
    <source>
        <dbReference type="ARBA" id="ARBA00008683"/>
    </source>
</evidence>
<keyword evidence="5" id="KW-0720">Serine protease</keyword>
<evidence type="ECO:0000256" key="1">
    <source>
        <dbReference type="ARBA" id="ARBA00004370"/>
    </source>
</evidence>
<evidence type="ECO:0000256" key="7">
    <source>
        <dbReference type="SAM" id="Phobius"/>
    </source>
</evidence>
<dbReference type="NCBIfam" id="TIGR00705">
    <property type="entry name" value="SppA_67K"/>
    <property type="match status" value="1"/>
</dbReference>
<evidence type="ECO:0000256" key="5">
    <source>
        <dbReference type="ARBA" id="ARBA00022825"/>
    </source>
</evidence>
<dbReference type="GO" id="GO:0016020">
    <property type="term" value="C:membrane"/>
    <property type="evidence" value="ECO:0007669"/>
    <property type="project" value="UniProtKB-SubCell"/>
</dbReference>
<dbReference type="Gene3D" id="3.90.226.10">
    <property type="entry name" value="2-enoyl-CoA Hydratase, Chain A, domain 1"/>
    <property type="match status" value="4"/>
</dbReference>
<dbReference type="EMBL" id="UINC01005332">
    <property type="protein sequence ID" value="SVA20638.1"/>
    <property type="molecule type" value="Genomic_DNA"/>
</dbReference>
<dbReference type="PANTHER" id="PTHR33209:SF1">
    <property type="entry name" value="PEPTIDASE S49 DOMAIN-CONTAINING PROTEIN"/>
    <property type="match status" value="1"/>
</dbReference>
<keyword evidence="6 7" id="KW-0472">Membrane</keyword>
<dbReference type="InterPro" id="IPR047217">
    <property type="entry name" value="S49_SppA_67K_type_N"/>
</dbReference>
<comment type="similarity">
    <text evidence="2">Belongs to the peptidase S49 family.</text>
</comment>
<keyword evidence="3" id="KW-0645">Protease</keyword>
<dbReference type="InterPro" id="IPR004635">
    <property type="entry name" value="Pept_S49_SppA"/>
</dbReference>
<evidence type="ECO:0000259" key="8">
    <source>
        <dbReference type="Pfam" id="PF01343"/>
    </source>
</evidence>
<comment type="subcellular location">
    <subcellularLocation>
        <location evidence="1">Membrane</location>
    </subcellularLocation>
</comment>
<dbReference type="CDD" id="cd07023">
    <property type="entry name" value="S49_Sppa_N_C"/>
    <property type="match status" value="1"/>
</dbReference>
<evidence type="ECO:0000313" key="9">
    <source>
        <dbReference type="EMBL" id="SVA20638.1"/>
    </source>
</evidence>
<evidence type="ECO:0000256" key="3">
    <source>
        <dbReference type="ARBA" id="ARBA00022670"/>
    </source>
</evidence>
<dbReference type="GO" id="GO:0008236">
    <property type="term" value="F:serine-type peptidase activity"/>
    <property type="evidence" value="ECO:0007669"/>
    <property type="project" value="UniProtKB-KW"/>
</dbReference>
<dbReference type="InterPro" id="IPR002142">
    <property type="entry name" value="Peptidase_S49"/>
</dbReference>
<dbReference type="Pfam" id="PF01343">
    <property type="entry name" value="Peptidase_S49"/>
    <property type="match status" value="2"/>
</dbReference>